<dbReference type="Pfam" id="PF00106">
    <property type="entry name" value="adh_short"/>
    <property type="match status" value="1"/>
</dbReference>
<dbReference type="PANTHER" id="PTHR44229:SF8">
    <property type="entry name" value="ALCOHOL DEHYDROGENASE-RELATED"/>
    <property type="match status" value="1"/>
</dbReference>
<evidence type="ECO:0000256" key="1">
    <source>
        <dbReference type="ARBA" id="ARBA00006484"/>
    </source>
</evidence>
<dbReference type="EMBL" id="VVIM01000007">
    <property type="protein sequence ID" value="KAB0796097.1"/>
    <property type="molecule type" value="Genomic_DNA"/>
</dbReference>
<dbReference type="PANTHER" id="PTHR44229">
    <property type="entry name" value="15-HYDROXYPROSTAGLANDIN DEHYDROGENASE [NAD(+)]"/>
    <property type="match status" value="1"/>
</dbReference>
<reference evidence="5 6" key="2">
    <citation type="journal article" date="2018" name="Elife">
        <title>Firefly genomes illuminate parallel origins of bioluminescence in beetles.</title>
        <authorList>
            <person name="Fallon T.R."/>
            <person name="Lower S.E."/>
            <person name="Chang C.H."/>
            <person name="Bessho-Uehara M."/>
            <person name="Martin G.J."/>
            <person name="Bewick A.J."/>
            <person name="Behringer M."/>
            <person name="Debat H.J."/>
            <person name="Wong I."/>
            <person name="Day J.C."/>
            <person name="Suvorov A."/>
            <person name="Silva C.J."/>
            <person name="Stanger-Hall K.F."/>
            <person name="Hall D.W."/>
            <person name="Schmitz R.J."/>
            <person name="Nelson D.R."/>
            <person name="Lewis S.M."/>
            <person name="Shigenobu S."/>
            <person name="Bybee S.M."/>
            <person name="Larracuente A.M."/>
            <person name="Oba Y."/>
            <person name="Weng J.K."/>
        </authorList>
    </citation>
    <scope>NUCLEOTIDE SEQUENCE [LARGE SCALE GENOMIC DNA]</scope>
    <source>
        <strain evidence="5">1611_PpyrPB1</strain>
        <tissue evidence="5">Whole body</tissue>
    </source>
</reference>
<evidence type="ECO:0000313" key="4">
    <source>
        <dbReference type="EMBL" id="JAV94251.1"/>
    </source>
</evidence>
<reference evidence="5" key="3">
    <citation type="submission" date="2019-08" db="EMBL/GenBank/DDBJ databases">
        <authorList>
            <consortium name="Photinus pyralis genome working group"/>
            <person name="Fallon T.R."/>
            <person name="Sander Lower S.E."/>
            <person name="Weng J.-K."/>
        </authorList>
    </citation>
    <scope>NUCLEOTIDE SEQUENCE</scope>
    <source>
        <strain evidence="5">1611_PpyrPB1</strain>
        <tissue evidence="5">Whole body</tissue>
    </source>
</reference>
<dbReference type="PRINTS" id="PR00081">
    <property type="entry name" value="GDHRDH"/>
</dbReference>
<dbReference type="InterPro" id="IPR002347">
    <property type="entry name" value="SDR_fam"/>
</dbReference>
<comment type="similarity">
    <text evidence="1 3">Belongs to the short-chain dehydrogenases/reductases (SDR) family.</text>
</comment>
<dbReference type="InParanoid" id="A0A1Y1N8L6"/>
<dbReference type="GO" id="GO:0005737">
    <property type="term" value="C:cytoplasm"/>
    <property type="evidence" value="ECO:0007669"/>
    <property type="project" value="TreeGrafter"/>
</dbReference>
<dbReference type="SUPFAM" id="SSF51735">
    <property type="entry name" value="NAD(P)-binding Rossmann-fold domains"/>
    <property type="match status" value="1"/>
</dbReference>
<reference evidence="4" key="1">
    <citation type="journal article" date="2016" name="Sci. Rep.">
        <title>Molecular characterization of firefly nuptial gifts: a multi-omics approach sheds light on postcopulatory sexual selection.</title>
        <authorList>
            <person name="Al-Wathiqui N."/>
            <person name="Fallon T.R."/>
            <person name="South A."/>
            <person name="Weng J.K."/>
            <person name="Lewis S.M."/>
        </authorList>
    </citation>
    <scope>NUCLEOTIDE SEQUENCE</scope>
</reference>
<dbReference type="InterPro" id="IPR036291">
    <property type="entry name" value="NAD(P)-bd_dom_sf"/>
</dbReference>
<dbReference type="EMBL" id="GEZM01009879">
    <property type="protein sequence ID" value="JAV94251.1"/>
    <property type="molecule type" value="Transcribed_RNA"/>
</dbReference>
<evidence type="ECO:0000313" key="6">
    <source>
        <dbReference type="Proteomes" id="UP000327044"/>
    </source>
</evidence>
<dbReference type="AlphaFoldDB" id="A0A1Y1N8L6"/>
<gene>
    <name evidence="5" type="ORF">PPYR_10158</name>
</gene>
<dbReference type="FunCoup" id="A0A1Y1N8L6">
    <property type="interactions" value="119"/>
</dbReference>
<name>A0A1Y1N8L6_PHOPY</name>
<evidence type="ECO:0000313" key="5">
    <source>
        <dbReference type="EMBL" id="KAB0796097.1"/>
    </source>
</evidence>
<sequence length="269" mass="29412">MFDVYGKVALVTGGASGLGFLYVKELLRNGIKGVTIADTNDVFGERAIEEIKNEYGDEKAIFVNVDVSDKYQLEEAFKSTIQVFENIDIVINNAGILNDANWEKEIQVNLNGTVNGTLLAFDHYIATYKSGAEGAIINISSIGGLDAFATAPIYTASKFGIVGLGQAYGSKLHYERNNIKVVTVCPGFTLASLSDVVNHDSLLGTAYSKIMHKEYDSIPVQSPTFLAKSVISIIQQSEPGSVWVVEGEESPYEVEFPNRLLRKKKKQNL</sequence>
<dbReference type="InterPro" id="IPR020904">
    <property type="entry name" value="Sc_DH/Rdtase_CS"/>
</dbReference>
<dbReference type="PROSITE" id="PS00061">
    <property type="entry name" value="ADH_SHORT"/>
    <property type="match status" value="1"/>
</dbReference>
<dbReference type="FunFam" id="3.40.50.720:FF:000149">
    <property type="entry name" value="15-hydroxyprostaglandin dehydrogenase [NAD(+)]"/>
    <property type="match status" value="1"/>
</dbReference>
<dbReference type="Gene3D" id="3.40.50.720">
    <property type="entry name" value="NAD(P)-binding Rossmann-like Domain"/>
    <property type="match status" value="1"/>
</dbReference>
<dbReference type="PRINTS" id="PR00080">
    <property type="entry name" value="SDRFAMILY"/>
</dbReference>
<protein>
    <recommendedName>
        <fullName evidence="7">15-hydroxyprostaglandin dehydrogenase</fullName>
    </recommendedName>
</protein>
<organism evidence="4">
    <name type="scientific">Photinus pyralis</name>
    <name type="common">Common eastern firefly</name>
    <name type="synonym">Lampyris pyralis</name>
    <dbReference type="NCBI Taxonomy" id="7054"/>
    <lineage>
        <taxon>Eukaryota</taxon>
        <taxon>Metazoa</taxon>
        <taxon>Ecdysozoa</taxon>
        <taxon>Arthropoda</taxon>
        <taxon>Hexapoda</taxon>
        <taxon>Insecta</taxon>
        <taxon>Pterygota</taxon>
        <taxon>Neoptera</taxon>
        <taxon>Endopterygota</taxon>
        <taxon>Coleoptera</taxon>
        <taxon>Polyphaga</taxon>
        <taxon>Elateriformia</taxon>
        <taxon>Elateroidea</taxon>
        <taxon>Lampyridae</taxon>
        <taxon>Lampyrinae</taxon>
        <taxon>Photinus</taxon>
    </lineage>
</organism>
<evidence type="ECO:0000256" key="3">
    <source>
        <dbReference type="RuleBase" id="RU000363"/>
    </source>
</evidence>
<dbReference type="OrthoDB" id="417891at2759"/>
<evidence type="ECO:0008006" key="7">
    <source>
        <dbReference type="Google" id="ProtNLM"/>
    </source>
</evidence>
<accession>A0A1Y1N8L6</accession>
<keyword evidence="2" id="KW-0560">Oxidoreductase</keyword>
<proteinExistence type="inferred from homology"/>
<evidence type="ECO:0000256" key="2">
    <source>
        <dbReference type="ARBA" id="ARBA00023002"/>
    </source>
</evidence>
<dbReference type="GO" id="GO:0016616">
    <property type="term" value="F:oxidoreductase activity, acting on the CH-OH group of donors, NAD or NADP as acceptor"/>
    <property type="evidence" value="ECO:0007669"/>
    <property type="project" value="TreeGrafter"/>
</dbReference>
<keyword evidence="6" id="KW-1185">Reference proteome</keyword>
<dbReference type="Proteomes" id="UP000327044">
    <property type="component" value="Unassembled WGS sequence"/>
</dbReference>